<feature type="transmembrane region" description="Helical" evidence="1">
    <location>
        <begin position="141"/>
        <end position="169"/>
    </location>
</feature>
<evidence type="ECO:0000256" key="1">
    <source>
        <dbReference type="SAM" id="Phobius"/>
    </source>
</evidence>
<accession>A0ABS7KYV2</accession>
<evidence type="ECO:0000313" key="3">
    <source>
        <dbReference type="Proteomes" id="UP001299068"/>
    </source>
</evidence>
<reference evidence="2 3" key="1">
    <citation type="journal article" date="2021" name="Cell Host Microbe">
        <title>in vivo commensal control of Clostridioides difficile virulence.</title>
        <authorList>
            <person name="Girinathan B.P."/>
            <person name="Dibenedetto N."/>
            <person name="Worley J.N."/>
            <person name="Peltier J."/>
            <person name="Arrieta-Ortiz M.L."/>
            <person name="Rupa Christinal Immanuel S."/>
            <person name="Lavin R."/>
            <person name="Delaney M.L."/>
            <person name="Cummins C."/>
            <person name="Hoffmann M."/>
            <person name="Luo Y."/>
            <person name="Gonzalez-Escalona N."/>
            <person name="Allard M."/>
            <person name="Onderdonk A.B."/>
            <person name="Gerber G.K."/>
            <person name="Sonenshein A.L."/>
            <person name="Baliga N."/>
            <person name="Dupuy B."/>
            <person name="Bry L."/>
        </authorList>
    </citation>
    <scope>NUCLEOTIDE SEQUENCE [LARGE SCALE GENOMIC DNA]</scope>
    <source>
        <strain evidence="2 3">DSM 599</strain>
    </source>
</reference>
<evidence type="ECO:0008006" key="4">
    <source>
        <dbReference type="Google" id="ProtNLM"/>
    </source>
</evidence>
<keyword evidence="1" id="KW-0812">Transmembrane</keyword>
<gene>
    <name evidence="2" type="ORF">K5V21_11100</name>
</gene>
<organism evidence="2 3">
    <name type="scientific">Clostridium sardiniense</name>
    <name type="common">Clostridium absonum</name>
    <dbReference type="NCBI Taxonomy" id="29369"/>
    <lineage>
        <taxon>Bacteria</taxon>
        <taxon>Bacillati</taxon>
        <taxon>Bacillota</taxon>
        <taxon>Clostridia</taxon>
        <taxon>Eubacteriales</taxon>
        <taxon>Clostridiaceae</taxon>
        <taxon>Clostridium</taxon>
    </lineage>
</organism>
<keyword evidence="3" id="KW-1185">Reference proteome</keyword>
<comment type="caution">
    <text evidence="2">The sequence shown here is derived from an EMBL/GenBank/DDBJ whole genome shotgun (WGS) entry which is preliminary data.</text>
</comment>
<feature type="transmembrane region" description="Helical" evidence="1">
    <location>
        <begin position="112"/>
        <end position="135"/>
    </location>
</feature>
<keyword evidence="1" id="KW-0472">Membrane</keyword>
<feature type="transmembrane region" description="Helical" evidence="1">
    <location>
        <begin position="248"/>
        <end position="268"/>
    </location>
</feature>
<feature type="transmembrane region" description="Helical" evidence="1">
    <location>
        <begin position="352"/>
        <end position="375"/>
    </location>
</feature>
<protein>
    <recommendedName>
        <fullName evidence="4">ABC transporter permease</fullName>
    </recommendedName>
</protein>
<name>A0ABS7KYV2_CLOSR</name>
<feature type="transmembrane region" description="Helical" evidence="1">
    <location>
        <begin position="63"/>
        <end position="91"/>
    </location>
</feature>
<feature type="transmembrane region" description="Helical" evidence="1">
    <location>
        <begin position="321"/>
        <end position="340"/>
    </location>
</feature>
<evidence type="ECO:0000313" key="2">
    <source>
        <dbReference type="EMBL" id="MBY0755994.1"/>
    </source>
</evidence>
<keyword evidence="1" id="KW-1133">Transmembrane helix</keyword>
<sequence>MNRIKMATKFFLKNALGEMFNNKTSGKLMMALMLGLVLLFSAPICMMVSTNYEGFKAINQEGYLISLILFMGSATTFLMGIYTVLNVFFFSEDIEVLMPMPFKASDIMIGKFAVTLLNMYVYTCIIILPLIAYGIEAKMGVLYYLFAIIVIIVNPILPLMLCLLISLIIMRFTNISRHKDMFKTISGVIALAFIVAINFFSNRGASATGTIEGLLKKSNGLMETMNGVFFTNIFGANALLYSNEGKGIINLVLLIVATLILTLILYYIGDKLYFKSIVGMSETVGKREKILENNKEYIKEKSPLITLAIKDVKMIFRTPTFFINCVVMIIYMPAIFFIAFTTEGLPFGNEALGSAVIVGGSVLFMALTIAGGSAASTCISREGKNLMVLKYIPIDYKTQIKSKILSSIMINCIGFLIGVFILIYFDAPIIAFIMSLILQALTIVMVSVIGVYMDYSSPKLNWEDEKALFNKNFKPLIMFLIFIPIGGILTWLAFKIVNIYLIFALNVAVILLVTIIAYKMLMKNGPKVYDKI</sequence>
<dbReference type="RefSeq" id="WP_221861312.1">
    <property type="nucleotide sequence ID" value="NZ_JAIKTU010000008.1"/>
</dbReference>
<feature type="transmembrane region" description="Helical" evidence="1">
    <location>
        <begin position="476"/>
        <end position="494"/>
    </location>
</feature>
<feature type="transmembrane region" description="Helical" evidence="1">
    <location>
        <begin position="431"/>
        <end position="455"/>
    </location>
</feature>
<dbReference type="Pfam" id="PF16949">
    <property type="entry name" value="ABC_tran_2"/>
    <property type="match status" value="1"/>
</dbReference>
<feature type="transmembrane region" description="Helical" evidence="1">
    <location>
        <begin position="500"/>
        <end position="521"/>
    </location>
</feature>
<feature type="transmembrane region" description="Helical" evidence="1">
    <location>
        <begin position="404"/>
        <end position="425"/>
    </location>
</feature>
<dbReference type="EMBL" id="JAIKTU010000008">
    <property type="protein sequence ID" value="MBY0755994.1"/>
    <property type="molecule type" value="Genomic_DNA"/>
</dbReference>
<dbReference type="Proteomes" id="UP001299068">
    <property type="component" value="Unassembled WGS sequence"/>
</dbReference>
<feature type="transmembrane region" description="Helical" evidence="1">
    <location>
        <begin position="181"/>
        <end position="200"/>
    </location>
</feature>
<dbReference type="InterPro" id="IPR031599">
    <property type="entry name" value="ABC_tran_2"/>
</dbReference>
<proteinExistence type="predicted"/>